<proteinExistence type="predicted"/>
<organism evidence="1 2">
    <name type="scientific">Paraburkholderia nemoris</name>
    <dbReference type="NCBI Taxonomy" id="2793076"/>
    <lineage>
        <taxon>Bacteria</taxon>
        <taxon>Pseudomonadati</taxon>
        <taxon>Pseudomonadota</taxon>
        <taxon>Betaproteobacteria</taxon>
        <taxon>Burkholderiales</taxon>
        <taxon>Burkholderiaceae</taxon>
        <taxon>Paraburkholderia</taxon>
    </lineage>
</organism>
<accession>A0ABM8RP32</accession>
<evidence type="ECO:0000313" key="2">
    <source>
        <dbReference type="Proteomes" id="UP000673821"/>
    </source>
</evidence>
<dbReference type="Proteomes" id="UP000673821">
    <property type="component" value="Unassembled WGS sequence"/>
</dbReference>
<dbReference type="EMBL" id="CAJNBH010000010">
    <property type="protein sequence ID" value="CAE6763861.1"/>
    <property type="molecule type" value="Genomic_DNA"/>
</dbReference>
<reference evidence="1 2" key="1">
    <citation type="submission" date="2021-02" db="EMBL/GenBank/DDBJ databases">
        <authorList>
            <person name="Vanwijnsberghe S."/>
        </authorList>
    </citation>
    <scope>NUCLEOTIDE SEQUENCE [LARGE SCALE GENOMIC DNA]</scope>
    <source>
        <strain evidence="1 2">R-69776</strain>
    </source>
</reference>
<keyword evidence="2" id="KW-1185">Reference proteome</keyword>
<comment type="caution">
    <text evidence="1">The sequence shown here is derived from an EMBL/GenBank/DDBJ whole genome shotgun (WGS) entry which is preliminary data.</text>
</comment>
<protein>
    <submittedName>
        <fullName evidence="1">Uncharacterized protein</fullName>
    </submittedName>
</protein>
<evidence type="ECO:0000313" key="1">
    <source>
        <dbReference type="EMBL" id="CAE6763861.1"/>
    </source>
</evidence>
<sequence>MNEADRKKRLAGLITYQADWLEMLQRQQARLELYRDGKLLADDEKIELIASGQAQLIVAARNINDAILGTVKSPEAQEAEVDSFLRDVDALNAAFANRAAWRATVVATDDWRRAAAQIGREQTNSLHWRQPDRTSTEVLLTLVELLDRHGFTPGERRDVLTHVRTNSSRA</sequence>
<dbReference type="RefSeq" id="WP_200658753.1">
    <property type="nucleotide sequence ID" value="NZ_CAJNBH010000010.1"/>
</dbReference>
<name>A0ABM8RP32_9BURK</name>
<gene>
    <name evidence="1" type="ORF">R69776_03495</name>
</gene>